<name>A0ABU8CEQ3_9HYPH</name>
<dbReference type="Proteomes" id="UP001531129">
    <property type="component" value="Unassembled WGS sequence"/>
</dbReference>
<accession>A0ABU8CEQ3</accession>
<dbReference type="RefSeq" id="WP_335910861.1">
    <property type="nucleotide sequence ID" value="NZ_JBAMYB010000002.1"/>
</dbReference>
<dbReference type="SUPFAM" id="SSF81606">
    <property type="entry name" value="PP2C-like"/>
    <property type="match status" value="1"/>
</dbReference>
<keyword evidence="2" id="KW-1185">Reference proteome</keyword>
<dbReference type="EMBL" id="JBAMYC010000002">
    <property type="protein sequence ID" value="MEI1247382.1"/>
    <property type="molecule type" value="Genomic_DNA"/>
</dbReference>
<gene>
    <name evidence="1" type="ORF">V8Q02_05005</name>
</gene>
<organism evidence="1 2">
    <name type="scientific">Rhizobium aouanii</name>
    <dbReference type="NCBI Taxonomy" id="3118145"/>
    <lineage>
        <taxon>Bacteria</taxon>
        <taxon>Pseudomonadati</taxon>
        <taxon>Pseudomonadota</taxon>
        <taxon>Alphaproteobacteria</taxon>
        <taxon>Hyphomicrobiales</taxon>
        <taxon>Rhizobiaceae</taxon>
        <taxon>Rhizobium/Agrobacterium group</taxon>
        <taxon>Rhizobium</taxon>
    </lineage>
</organism>
<comment type="caution">
    <text evidence="1">The sequence shown here is derived from an EMBL/GenBank/DDBJ whole genome shotgun (WGS) entry which is preliminary data.</text>
</comment>
<sequence length="111" mass="11773">MATMRISVRWQSQGGNKTKDNRDCAGIGLAGDSLLAVVADGSTAGKDSGQLAQCLVRNLVDWFASTSWRVGEGNLSGQLQHIHGSFAAKFPRSSASYMIVVVQPQHPCLVG</sequence>
<evidence type="ECO:0000313" key="2">
    <source>
        <dbReference type="Proteomes" id="UP001531129"/>
    </source>
</evidence>
<dbReference type="InterPro" id="IPR036457">
    <property type="entry name" value="PPM-type-like_dom_sf"/>
</dbReference>
<evidence type="ECO:0008006" key="3">
    <source>
        <dbReference type="Google" id="ProtNLM"/>
    </source>
</evidence>
<proteinExistence type="predicted"/>
<evidence type="ECO:0000313" key="1">
    <source>
        <dbReference type="EMBL" id="MEI1247382.1"/>
    </source>
</evidence>
<protein>
    <recommendedName>
        <fullName evidence="3">PPM-type phosphatase domain-containing protein</fullName>
    </recommendedName>
</protein>
<reference evidence="1 2" key="1">
    <citation type="submission" date="2024-01" db="EMBL/GenBank/DDBJ databases">
        <title>Draft genome sequences of three bacterial strains isolated from Acacia saligna represent a potential new species within the genus Rhizobium.</title>
        <authorList>
            <person name="Tambong J.T."/>
            <person name="Mnasri B."/>
        </authorList>
    </citation>
    <scope>NUCLEOTIDE SEQUENCE [LARGE SCALE GENOMIC DNA]</scope>
    <source>
        <strain evidence="1 2">1AS12I</strain>
    </source>
</reference>